<dbReference type="GeneID" id="66108706"/>
<keyword evidence="5 6" id="KW-0472">Membrane</keyword>
<evidence type="ECO:0000256" key="5">
    <source>
        <dbReference type="ARBA" id="ARBA00023136"/>
    </source>
</evidence>
<feature type="transmembrane region" description="Helical" evidence="6">
    <location>
        <begin position="109"/>
        <end position="129"/>
    </location>
</feature>
<evidence type="ECO:0000256" key="1">
    <source>
        <dbReference type="ARBA" id="ARBA00004141"/>
    </source>
</evidence>
<comment type="similarity">
    <text evidence="2">Belongs to the IFI6/IFI27 family.</text>
</comment>
<evidence type="ECO:0000313" key="7">
    <source>
        <dbReference type="EMBL" id="KAG7445592.1"/>
    </source>
</evidence>
<dbReference type="Proteomes" id="UP000812287">
    <property type="component" value="Unassembled WGS sequence"/>
</dbReference>
<evidence type="ECO:0000313" key="8">
    <source>
        <dbReference type="Proteomes" id="UP000812287"/>
    </source>
</evidence>
<dbReference type="AlphaFoldDB" id="A0A9P7VRP4"/>
<organism evidence="7 8">
    <name type="scientific">Guyanagaster necrorhizus</name>
    <dbReference type="NCBI Taxonomy" id="856835"/>
    <lineage>
        <taxon>Eukaryota</taxon>
        <taxon>Fungi</taxon>
        <taxon>Dikarya</taxon>
        <taxon>Basidiomycota</taxon>
        <taxon>Agaricomycotina</taxon>
        <taxon>Agaricomycetes</taxon>
        <taxon>Agaricomycetidae</taxon>
        <taxon>Agaricales</taxon>
        <taxon>Marasmiineae</taxon>
        <taxon>Physalacriaceae</taxon>
        <taxon>Guyanagaster</taxon>
    </lineage>
</organism>
<dbReference type="RefSeq" id="XP_043039092.1">
    <property type="nucleotide sequence ID" value="XM_043186409.1"/>
</dbReference>
<dbReference type="GO" id="GO:0016020">
    <property type="term" value="C:membrane"/>
    <property type="evidence" value="ECO:0007669"/>
    <property type="project" value="UniProtKB-SubCell"/>
</dbReference>
<dbReference type="OrthoDB" id="2993098at2759"/>
<dbReference type="Gene3D" id="6.10.110.10">
    <property type="match status" value="1"/>
</dbReference>
<evidence type="ECO:0000256" key="6">
    <source>
        <dbReference type="SAM" id="Phobius"/>
    </source>
</evidence>
<feature type="transmembrane region" description="Helical" evidence="6">
    <location>
        <begin position="82"/>
        <end position="103"/>
    </location>
</feature>
<evidence type="ECO:0000256" key="2">
    <source>
        <dbReference type="ARBA" id="ARBA00007262"/>
    </source>
</evidence>
<feature type="transmembrane region" description="Helical" evidence="6">
    <location>
        <begin position="171"/>
        <end position="192"/>
    </location>
</feature>
<dbReference type="EMBL" id="MU250536">
    <property type="protein sequence ID" value="KAG7445592.1"/>
    <property type="molecule type" value="Genomic_DNA"/>
</dbReference>
<protein>
    <submittedName>
        <fullName evidence="7">Uncharacterized protein</fullName>
    </submittedName>
</protein>
<dbReference type="InterPro" id="IPR038213">
    <property type="entry name" value="IFI6/IFI27-like_sf"/>
</dbReference>
<comment type="subcellular location">
    <subcellularLocation>
        <location evidence="1">Membrane</location>
        <topology evidence="1">Multi-pass membrane protein</topology>
    </subcellularLocation>
</comment>
<evidence type="ECO:0000256" key="4">
    <source>
        <dbReference type="ARBA" id="ARBA00022989"/>
    </source>
</evidence>
<dbReference type="Pfam" id="PF06140">
    <property type="entry name" value="Ifi-6-16"/>
    <property type="match status" value="1"/>
</dbReference>
<sequence>MYLVRVVRTASQQDVDSEKTRELILKWIEVIISVLNDFFVVFFKDYAYAIQWVPRGLINTKDFLVNHVLLPLDAILQKNPRFALFISLAIFIGPWIILIPLILIMTPLLLIQEVLVLILTILGFTVSGITGSTPAALFHSFCYDAGTPAGSMFAYLQTVGAAYQVNTTTNPVLLVVKVVAGVVAVYIIVWMIP</sequence>
<gene>
    <name evidence="7" type="ORF">BT62DRAFT_932734</name>
</gene>
<keyword evidence="3 6" id="KW-0812">Transmembrane</keyword>
<proteinExistence type="inferred from homology"/>
<evidence type="ECO:0000256" key="3">
    <source>
        <dbReference type="ARBA" id="ARBA00022692"/>
    </source>
</evidence>
<reference evidence="7" key="1">
    <citation type="submission" date="2020-11" db="EMBL/GenBank/DDBJ databases">
        <title>Adaptations for nitrogen fixation in a non-lichenized fungal sporocarp promotes dispersal by wood-feeding termites.</title>
        <authorList>
            <consortium name="DOE Joint Genome Institute"/>
            <person name="Koch R.A."/>
            <person name="Yoon G."/>
            <person name="Arayal U."/>
            <person name="Lail K."/>
            <person name="Amirebrahimi M."/>
            <person name="Labutti K."/>
            <person name="Lipzen A."/>
            <person name="Riley R."/>
            <person name="Barry K."/>
            <person name="Henrissat B."/>
            <person name="Grigoriev I.V."/>
            <person name="Herr J.R."/>
            <person name="Aime M.C."/>
        </authorList>
    </citation>
    <scope>NUCLEOTIDE SEQUENCE</scope>
    <source>
        <strain evidence="7">MCA 3950</strain>
    </source>
</reference>
<accession>A0A9P7VRP4</accession>
<keyword evidence="8" id="KW-1185">Reference proteome</keyword>
<keyword evidence="4 6" id="KW-1133">Transmembrane helix</keyword>
<name>A0A9P7VRP4_9AGAR</name>
<dbReference type="InterPro" id="IPR009311">
    <property type="entry name" value="IFI6/IFI27-like"/>
</dbReference>
<comment type="caution">
    <text evidence="7">The sequence shown here is derived from an EMBL/GenBank/DDBJ whole genome shotgun (WGS) entry which is preliminary data.</text>
</comment>